<keyword evidence="9" id="KW-1185">Reference proteome</keyword>
<dbReference type="PANTHER" id="PTHR22981:SF7">
    <property type="entry name" value="3-HYDROXYISOBUTYRATE DEHYDROGENASE, MITOCHONDRIAL"/>
    <property type="match status" value="1"/>
</dbReference>
<comment type="similarity">
    <text evidence="1 5">Belongs to the HIBADH-related family.</text>
</comment>
<proteinExistence type="inferred from homology"/>
<evidence type="ECO:0000256" key="4">
    <source>
        <dbReference type="ARBA" id="ARBA00023027"/>
    </source>
</evidence>
<dbReference type="EMBL" id="BAABEP010000005">
    <property type="protein sequence ID" value="GAA3716257.1"/>
    <property type="molecule type" value="Genomic_DNA"/>
</dbReference>
<dbReference type="InterPro" id="IPR036291">
    <property type="entry name" value="NAD(P)-bd_dom_sf"/>
</dbReference>
<dbReference type="NCBIfam" id="TIGR01692">
    <property type="entry name" value="HIBADH"/>
    <property type="match status" value="1"/>
</dbReference>
<evidence type="ECO:0000313" key="9">
    <source>
        <dbReference type="Proteomes" id="UP001499884"/>
    </source>
</evidence>
<dbReference type="PANTHER" id="PTHR22981">
    <property type="entry name" value="3-HYDROXYISOBUTYRATE DEHYDROGENASE-RELATED"/>
    <property type="match status" value="1"/>
</dbReference>
<dbReference type="InterPro" id="IPR002204">
    <property type="entry name" value="3-OH-isobutyrate_DH-rel_CS"/>
</dbReference>
<dbReference type="Pfam" id="PF03446">
    <property type="entry name" value="NAD_binding_2"/>
    <property type="match status" value="1"/>
</dbReference>
<dbReference type="Pfam" id="PF14833">
    <property type="entry name" value="NAD_binding_11"/>
    <property type="match status" value="1"/>
</dbReference>
<keyword evidence="3 5" id="KW-0560">Oxidoreductase</keyword>
<dbReference type="InterPro" id="IPR006115">
    <property type="entry name" value="6PGDH_NADP-bd"/>
</dbReference>
<evidence type="ECO:0000256" key="2">
    <source>
        <dbReference type="ARBA" id="ARBA00022456"/>
    </source>
</evidence>
<dbReference type="InterPro" id="IPR029154">
    <property type="entry name" value="HIBADH-like_NADP-bd"/>
</dbReference>
<accession>A0ABP7EF48</accession>
<dbReference type="SUPFAM" id="SSF48179">
    <property type="entry name" value="6-phosphogluconate dehydrogenase C-terminal domain-like"/>
    <property type="match status" value="1"/>
</dbReference>
<sequence length="298" mass="29340">MSIVGFVGLGNMGRPMAANLAAAGHEVRGFDVVPEARERAAAQGVTVVGSAEAAADGADALITMLPKGAHVRGVLLADGGPLTRLAAGAVVVDASSIDVATSRDVHEACKALGIEVLDAPVSGGVAGATHGTLTFMIGGAESALALARPLLEVMGGRLIEVGGAGAGQAAKACNQMVFGASLVALAEAFVLADRLGLSARNLFDVLSTSSGNCWALTNFCPRPGLVEGSAADNGYVAKFAAALLAKDLGLAASAAESVGVDLAVGGAARRRVDELAASDGTLDASAVIKAVEAIDTAA</sequence>
<gene>
    <name evidence="8" type="primary">mmsB</name>
    <name evidence="8" type="ORF">GCM10023082_12400</name>
</gene>
<dbReference type="Gene3D" id="1.10.1040.10">
    <property type="entry name" value="N-(1-d-carboxylethyl)-l-norvaline Dehydrogenase, domain 2"/>
    <property type="match status" value="1"/>
</dbReference>
<dbReference type="EC" id="1.1.1.31" evidence="5"/>
<keyword evidence="2 5" id="KW-0101">Branched-chain amino acid catabolism</keyword>
<dbReference type="PIRSF" id="PIRSF000103">
    <property type="entry name" value="HIBADH"/>
    <property type="match status" value="1"/>
</dbReference>
<evidence type="ECO:0000313" key="8">
    <source>
        <dbReference type="EMBL" id="GAA3716257.1"/>
    </source>
</evidence>
<evidence type="ECO:0000256" key="3">
    <source>
        <dbReference type="ARBA" id="ARBA00023002"/>
    </source>
</evidence>
<protein>
    <recommendedName>
        <fullName evidence="5">3-hydroxyisobutyrate dehydrogenase</fullName>
        <shortName evidence="5">HIBADH</shortName>
        <ecNumber evidence="5">1.1.1.31</ecNumber>
    </recommendedName>
</protein>
<dbReference type="PROSITE" id="PS00895">
    <property type="entry name" value="3_HYDROXYISOBUT_DH"/>
    <property type="match status" value="1"/>
</dbReference>
<comment type="caution">
    <text evidence="8">The sequence shown here is derived from an EMBL/GenBank/DDBJ whole genome shotgun (WGS) entry which is preliminary data.</text>
</comment>
<evidence type="ECO:0000256" key="5">
    <source>
        <dbReference type="RuleBase" id="RU910714"/>
    </source>
</evidence>
<dbReference type="InterPro" id="IPR011548">
    <property type="entry name" value="HIBADH"/>
</dbReference>
<evidence type="ECO:0000259" key="6">
    <source>
        <dbReference type="Pfam" id="PF03446"/>
    </source>
</evidence>
<name>A0ABP7EF48_9ACTN</name>
<dbReference type="SUPFAM" id="SSF51735">
    <property type="entry name" value="NAD(P)-binding Rossmann-fold domains"/>
    <property type="match status" value="1"/>
</dbReference>
<keyword evidence="4 5" id="KW-0520">NAD</keyword>
<feature type="domain" description="6-phosphogluconate dehydrogenase NADP-binding" evidence="6">
    <location>
        <begin position="4"/>
        <end position="161"/>
    </location>
</feature>
<organism evidence="8 9">
    <name type="scientific">Streptomyces tremellae</name>
    <dbReference type="NCBI Taxonomy" id="1124239"/>
    <lineage>
        <taxon>Bacteria</taxon>
        <taxon>Bacillati</taxon>
        <taxon>Actinomycetota</taxon>
        <taxon>Actinomycetes</taxon>
        <taxon>Kitasatosporales</taxon>
        <taxon>Streptomycetaceae</taxon>
        <taxon>Streptomyces</taxon>
    </lineage>
</organism>
<dbReference type="InterPro" id="IPR008927">
    <property type="entry name" value="6-PGluconate_DH-like_C_sf"/>
</dbReference>
<dbReference type="InterPro" id="IPR015815">
    <property type="entry name" value="HIBADH-related"/>
</dbReference>
<evidence type="ECO:0000256" key="1">
    <source>
        <dbReference type="ARBA" id="ARBA00009080"/>
    </source>
</evidence>
<comment type="catalytic activity">
    <reaction evidence="5">
        <text>3-hydroxy-2-methylpropanoate + NAD(+) = 2-methyl-3-oxopropanoate + NADH + H(+)</text>
        <dbReference type="Rhea" id="RHEA:17681"/>
        <dbReference type="ChEBI" id="CHEBI:11805"/>
        <dbReference type="ChEBI" id="CHEBI:15378"/>
        <dbReference type="ChEBI" id="CHEBI:57540"/>
        <dbReference type="ChEBI" id="CHEBI:57700"/>
        <dbReference type="ChEBI" id="CHEBI:57945"/>
        <dbReference type="EC" id="1.1.1.31"/>
    </reaction>
</comment>
<reference evidence="9" key="1">
    <citation type="journal article" date="2019" name="Int. J. Syst. Evol. Microbiol.">
        <title>The Global Catalogue of Microorganisms (GCM) 10K type strain sequencing project: providing services to taxonomists for standard genome sequencing and annotation.</title>
        <authorList>
            <consortium name="The Broad Institute Genomics Platform"/>
            <consortium name="The Broad Institute Genome Sequencing Center for Infectious Disease"/>
            <person name="Wu L."/>
            <person name="Ma J."/>
        </authorList>
    </citation>
    <scope>NUCLEOTIDE SEQUENCE [LARGE SCALE GENOMIC DNA]</scope>
    <source>
        <strain evidence="9">JCM 30846</strain>
    </source>
</reference>
<evidence type="ECO:0000259" key="7">
    <source>
        <dbReference type="Pfam" id="PF14833"/>
    </source>
</evidence>
<dbReference type="RefSeq" id="WP_345642260.1">
    <property type="nucleotide sequence ID" value="NZ_BAABEP010000005.1"/>
</dbReference>
<feature type="domain" description="3-hydroxyisobutyrate dehydrogenase-like NAD-binding" evidence="7">
    <location>
        <begin position="165"/>
        <end position="290"/>
    </location>
</feature>
<dbReference type="Gene3D" id="3.40.50.720">
    <property type="entry name" value="NAD(P)-binding Rossmann-like Domain"/>
    <property type="match status" value="1"/>
</dbReference>
<dbReference type="Proteomes" id="UP001499884">
    <property type="component" value="Unassembled WGS sequence"/>
</dbReference>
<comment type="pathway">
    <text evidence="5">Amino-acid degradation; L-valine degradation.</text>
</comment>
<dbReference type="InterPro" id="IPR013328">
    <property type="entry name" value="6PGD_dom2"/>
</dbReference>